<evidence type="ECO:0000313" key="2">
    <source>
        <dbReference type="Proteomes" id="UP000016016"/>
    </source>
</evidence>
<organism evidence="1 2">
    <name type="scientific">Prevotella amnii CRIS 21A-A</name>
    <dbReference type="NCBI Taxonomy" id="679191"/>
    <lineage>
        <taxon>Bacteria</taxon>
        <taxon>Pseudomonadati</taxon>
        <taxon>Bacteroidota</taxon>
        <taxon>Bacteroidia</taxon>
        <taxon>Bacteroidales</taxon>
        <taxon>Prevotellaceae</taxon>
        <taxon>Prevotella</taxon>
    </lineage>
</organism>
<protein>
    <submittedName>
        <fullName evidence="1">Uncharacterized protein</fullName>
    </submittedName>
</protein>
<proteinExistence type="predicted"/>
<comment type="caution">
    <text evidence="1">The sequence shown here is derived from an EMBL/GenBank/DDBJ whole genome shotgun (WGS) entry which is preliminary data.</text>
</comment>
<gene>
    <name evidence="1" type="ORF">HMPREF9018_0398</name>
</gene>
<reference evidence="1 2" key="1">
    <citation type="submission" date="2010-09" db="EMBL/GenBank/DDBJ databases">
        <authorList>
            <person name="Harkins D.M."/>
            <person name="Madupu R."/>
            <person name="Durkin A.S."/>
            <person name="Torralba M."/>
            <person name="Methe B."/>
            <person name="Sutton G.G."/>
            <person name="Nelson K.E."/>
        </authorList>
    </citation>
    <scope>NUCLEOTIDE SEQUENCE [LARGE SCALE GENOMIC DNA]</scope>
    <source>
        <strain evidence="1 2">CRIS 21A-A</strain>
    </source>
</reference>
<dbReference type="EMBL" id="ADFQ01000079">
    <property type="protein sequence ID" value="EFN90878.1"/>
    <property type="molecule type" value="Genomic_DNA"/>
</dbReference>
<dbReference type="AlphaFoldDB" id="E1GWU1"/>
<name>E1GWU1_9BACT</name>
<sequence>MIYYYYQNPNSITHKDIIDNKLIKSRFIYSINTYANAVKRVEGHIKYEAWALWKLYRCMFSVRYYAKGTKFENLVEIIIKQVHNKYWKKVKKNNNLSLTQKSFMYFFMSFPQFYKILLFIH</sequence>
<dbReference type="Proteomes" id="UP000016016">
    <property type="component" value="Unassembled WGS sequence"/>
</dbReference>
<evidence type="ECO:0000313" key="1">
    <source>
        <dbReference type="EMBL" id="EFN90878.1"/>
    </source>
</evidence>
<accession>E1GWU1</accession>